<dbReference type="PANTHER" id="PTHR48081">
    <property type="entry name" value="AB HYDROLASE SUPERFAMILY PROTEIN C4A8.06C"/>
    <property type="match status" value="1"/>
</dbReference>
<evidence type="ECO:0000313" key="4">
    <source>
        <dbReference type="Proteomes" id="UP000007093"/>
    </source>
</evidence>
<dbReference type="EMBL" id="CP003058">
    <property type="protein sequence ID" value="AEQ23656.1"/>
    <property type="molecule type" value="Genomic_DNA"/>
</dbReference>
<dbReference type="STRING" id="568816.Acin_2464"/>
<dbReference type="InterPro" id="IPR050300">
    <property type="entry name" value="GDXG_lipolytic_enzyme"/>
</dbReference>
<dbReference type="Pfam" id="PF20434">
    <property type="entry name" value="BD-FAE"/>
    <property type="match status" value="1"/>
</dbReference>
<dbReference type="KEGG" id="ain:Acin_2464"/>
<evidence type="ECO:0000259" key="2">
    <source>
        <dbReference type="Pfam" id="PF20434"/>
    </source>
</evidence>
<dbReference type="AlphaFoldDB" id="G4Q8E6"/>
<reference evidence="3 4" key="1">
    <citation type="journal article" date="2011" name="J. Bacteriol.">
        <title>Complete genome sequence of Acidaminococcus intestini RYC-MR95, a Gram-negative bacterium from the phylum Firmicutes.</title>
        <authorList>
            <person name="D'Auria G."/>
            <person name="Galan J.C."/>
            <person name="Rodriguez-Alcayna M."/>
            <person name="Moya A."/>
            <person name="Baquero F."/>
            <person name="Latorre A."/>
        </authorList>
    </citation>
    <scope>NUCLEOTIDE SEQUENCE [LARGE SCALE GENOMIC DNA]</scope>
    <source>
        <strain evidence="3 4">RyC-MR95</strain>
    </source>
</reference>
<accession>G4Q8E6</accession>
<sequence>MISKGSLDAIMKKNSKEAFPMKDKMILALLLGIISFSGNAFAAVKPTEAIPSKILDVTLTRNKITSIPDVVYEQVPQRGYPSRAMKMDLFIPETKDKKPLILYIPGGGFISANKNNMPQLVNHLAEQGYVVAAVEYRVAPTVKFPAPLEDIKAALRFLRAHQDQYGIDPQRVGVVGGSAGGYLTALMATTSGSREFDKGDYLHEKSDITCAVDLYGLSDLTRIGADYSKQVQALHASSGATEALWVNGSGVFGGKDGGISADQKAAQQANPITYISSTSAPLMLMHGTADTVVSPSQTDILFQALQKKKIPSERYLVPHAPHGGVYWIQPKVLETITAYFDRYLKG</sequence>
<protein>
    <submittedName>
        <fullName evidence="3">Alpha/beta hydrolase</fullName>
    </submittedName>
</protein>
<proteinExistence type="predicted"/>
<dbReference type="HOGENOM" id="CLU_012494_4_0_9"/>
<dbReference type="PANTHER" id="PTHR48081:SF13">
    <property type="entry name" value="ALPHA_BETA HYDROLASE"/>
    <property type="match status" value="1"/>
</dbReference>
<dbReference type="PATRIC" id="fig|568816.4.peg.2392"/>
<dbReference type="GO" id="GO:0016787">
    <property type="term" value="F:hydrolase activity"/>
    <property type="evidence" value="ECO:0007669"/>
    <property type="project" value="UniProtKB-KW"/>
</dbReference>
<keyword evidence="4" id="KW-1185">Reference proteome</keyword>
<evidence type="ECO:0000313" key="3">
    <source>
        <dbReference type="EMBL" id="AEQ23656.1"/>
    </source>
</evidence>
<dbReference type="Proteomes" id="UP000007093">
    <property type="component" value="Chromosome"/>
</dbReference>
<keyword evidence="1 3" id="KW-0378">Hydrolase</keyword>
<feature type="domain" description="BD-FAE-like" evidence="2">
    <location>
        <begin position="87"/>
        <end position="305"/>
    </location>
</feature>
<gene>
    <name evidence="3" type="ordered locus">Acin_2464</name>
</gene>
<dbReference type="InterPro" id="IPR049492">
    <property type="entry name" value="BD-FAE-like_dom"/>
</dbReference>
<organism evidence="3 4">
    <name type="scientific">Acidaminococcus intestini (strain RyC-MR95)</name>
    <dbReference type="NCBI Taxonomy" id="568816"/>
    <lineage>
        <taxon>Bacteria</taxon>
        <taxon>Bacillati</taxon>
        <taxon>Bacillota</taxon>
        <taxon>Negativicutes</taxon>
        <taxon>Acidaminococcales</taxon>
        <taxon>Acidaminococcaceae</taxon>
        <taxon>Acidaminococcus</taxon>
    </lineage>
</organism>
<dbReference type="InParanoid" id="G4Q8E6"/>
<dbReference type="eggNOG" id="COG0657">
    <property type="taxonomic scope" value="Bacteria"/>
</dbReference>
<dbReference type="InterPro" id="IPR029058">
    <property type="entry name" value="AB_hydrolase_fold"/>
</dbReference>
<evidence type="ECO:0000256" key="1">
    <source>
        <dbReference type="ARBA" id="ARBA00022801"/>
    </source>
</evidence>
<name>G4Q8E6_ACIIR</name>
<dbReference type="Gene3D" id="3.40.50.1820">
    <property type="entry name" value="alpha/beta hydrolase"/>
    <property type="match status" value="1"/>
</dbReference>
<dbReference type="SUPFAM" id="SSF53474">
    <property type="entry name" value="alpha/beta-Hydrolases"/>
    <property type="match status" value="1"/>
</dbReference>